<organism evidence="20 21">
    <name type="scientific">Canis lupus familiaris</name>
    <name type="common">Dog</name>
    <name type="synonym">Canis familiaris</name>
    <dbReference type="NCBI Taxonomy" id="9615"/>
    <lineage>
        <taxon>Eukaryota</taxon>
        <taxon>Metazoa</taxon>
        <taxon>Chordata</taxon>
        <taxon>Craniata</taxon>
        <taxon>Vertebrata</taxon>
        <taxon>Euteleostomi</taxon>
        <taxon>Mammalia</taxon>
        <taxon>Eutheria</taxon>
        <taxon>Laurasiatheria</taxon>
        <taxon>Carnivora</taxon>
        <taxon>Caniformia</taxon>
        <taxon>Canidae</taxon>
        <taxon>Canis</taxon>
    </lineage>
</organism>
<protein>
    <recommendedName>
        <fullName evidence="2">Tumor necrosis factor receptor superfamily member 5</fullName>
    </recommendedName>
    <alternativeName>
        <fullName evidence="12">B-cell surface antigen CD40</fullName>
    </alternativeName>
    <alternativeName>
        <fullName evidence="13">CD40L receptor</fullName>
    </alternativeName>
</protein>
<dbReference type="GO" id="GO:0006952">
    <property type="term" value="P:defense response"/>
    <property type="evidence" value="ECO:0007669"/>
    <property type="project" value="UniProtKB-ARBA"/>
</dbReference>
<keyword evidence="8 18" id="KW-0472">Membrane</keyword>
<evidence type="ECO:0000256" key="1">
    <source>
        <dbReference type="ARBA" id="ARBA00004479"/>
    </source>
</evidence>
<feature type="repeat" description="TNFR-Cys" evidence="16">
    <location>
        <begin position="138"/>
        <end position="180"/>
    </location>
</feature>
<dbReference type="OrthoDB" id="9932129at2759"/>
<reference evidence="20" key="1">
    <citation type="submission" date="2019-03" db="EMBL/GenBank/DDBJ databases">
        <authorList>
            <person name="Warren W.C."/>
            <person name="Johnson G.S."/>
        </authorList>
    </citation>
    <scope>NUCLEOTIDE SEQUENCE [LARGE SCALE GENOMIC DNA]</scope>
    <source>
        <strain evidence="20">Basenji</strain>
    </source>
</reference>
<evidence type="ECO:0000256" key="17">
    <source>
        <dbReference type="SAM" id="MobiDB-lite"/>
    </source>
</evidence>
<dbReference type="PROSITE" id="PS50050">
    <property type="entry name" value="TNFR_NGFR_2"/>
    <property type="match status" value="2"/>
</dbReference>
<feature type="region of interest" description="Disordered" evidence="17">
    <location>
        <begin position="8"/>
        <end position="43"/>
    </location>
</feature>
<keyword evidence="6" id="KW-0391">Immunity</keyword>
<dbReference type="AlphaFoldDB" id="A0A8C0NXU6"/>
<gene>
    <name evidence="20" type="primary">CD40</name>
</gene>
<dbReference type="Proteomes" id="UP000694429">
    <property type="component" value="Chromosome 24"/>
</dbReference>
<dbReference type="InterPro" id="IPR052135">
    <property type="entry name" value="TNFRSF5"/>
</dbReference>
<evidence type="ECO:0000313" key="20">
    <source>
        <dbReference type="Ensembl" id="ENSCAFP00030031062.1"/>
    </source>
</evidence>
<dbReference type="Gene3D" id="2.10.50.10">
    <property type="entry name" value="Tumor Necrosis Factor Receptor, subunit A, domain 2"/>
    <property type="match status" value="2"/>
</dbReference>
<keyword evidence="9 16" id="KW-1015">Disulfide bond</keyword>
<dbReference type="GO" id="GO:0051094">
    <property type="term" value="P:positive regulation of developmental process"/>
    <property type="evidence" value="ECO:0007669"/>
    <property type="project" value="UniProtKB-ARBA"/>
</dbReference>
<dbReference type="PANTHER" id="PTHR46875">
    <property type="entry name" value="TUMOR NECROSIS FACTOR RECEPTOR SUPERFAMILY MEMBER 5"/>
    <property type="match status" value="1"/>
</dbReference>
<evidence type="ECO:0000256" key="18">
    <source>
        <dbReference type="SAM" id="Phobius"/>
    </source>
</evidence>
<evidence type="ECO:0000313" key="21">
    <source>
        <dbReference type="Proteomes" id="UP000694429"/>
    </source>
</evidence>
<evidence type="ECO:0000256" key="6">
    <source>
        <dbReference type="ARBA" id="ARBA00022859"/>
    </source>
</evidence>
<dbReference type="InterPro" id="IPR034021">
    <property type="entry name" value="TNFRSF5_N"/>
</dbReference>
<evidence type="ECO:0000256" key="10">
    <source>
        <dbReference type="ARBA" id="ARBA00023170"/>
    </source>
</evidence>
<keyword evidence="3 18" id="KW-0812">Transmembrane</keyword>
<dbReference type="InterPro" id="IPR001368">
    <property type="entry name" value="TNFR/NGFR_Cys_rich_reg"/>
</dbReference>
<evidence type="ECO:0000256" key="4">
    <source>
        <dbReference type="ARBA" id="ARBA00022729"/>
    </source>
</evidence>
<name>A0A8C0NXU6_CANLF</name>
<keyword evidence="5" id="KW-0677">Repeat</keyword>
<dbReference type="PRINTS" id="PR01922">
    <property type="entry name" value="TNFACTORR5"/>
</dbReference>
<feature type="disulfide bond" evidence="16">
    <location>
        <begin position="139"/>
        <end position="154"/>
    </location>
</feature>
<evidence type="ECO:0000256" key="12">
    <source>
        <dbReference type="ARBA" id="ARBA00031089"/>
    </source>
</evidence>
<feature type="transmembrane region" description="Helical" evidence="18">
    <location>
        <begin position="271"/>
        <end position="292"/>
    </location>
</feature>
<dbReference type="GO" id="GO:0009897">
    <property type="term" value="C:external side of plasma membrane"/>
    <property type="evidence" value="ECO:0007669"/>
    <property type="project" value="InterPro"/>
</dbReference>
<evidence type="ECO:0000256" key="9">
    <source>
        <dbReference type="ARBA" id="ARBA00023157"/>
    </source>
</evidence>
<dbReference type="GO" id="GO:0010557">
    <property type="term" value="P:positive regulation of macromolecule biosynthetic process"/>
    <property type="evidence" value="ECO:0007669"/>
    <property type="project" value="UniProtKB-ARBA"/>
</dbReference>
<dbReference type="GO" id="GO:0023035">
    <property type="term" value="P:CD40 signaling pathway"/>
    <property type="evidence" value="ECO:0007669"/>
    <property type="project" value="UniProtKB-ARBA"/>
</dbReference>
<evidence type="ECO:0000259" key="19">
    <source>
        <dbReference type="PROSITE" id="PS50050"/>
    </source>
</evidence>
<evidence type="ECO:0000256" key="3">
    <source>
        <dbReference type="ARBA" id="ARBA00022692"/>
    </source>
</evidence>
<accession>A0A8C0NXU6</accession>
<dbReference type="GO" id="GO:0038023">
    <property type="term" value="F:signaling receptor activity"/>
    <property type="evidence" value="ECO:0007669"/>
    <property type="project" value="InterPro"/>
</dbReference>
<keyword evidence="10" id="KW-0675">Receptor</keyword>
<dbReference type="GO" id="GO:0010468">
    <property type="term" value="P:regulation of gene expression"/>
    <property type="evidence" value="ECO:0007669"/>
    <property type="project" value="UniProtKB-ARBA"/>
</dbReference>
<comment type="subunit">
    <text evidence="15">Monomer and homodimer. Interacts with TRAF1, TRAF2, TRAF3, TRAF5 and TRAF6. Interacts with TRAF6 and MAP3K8; the interaction is required for ERK activation.</text>
</comment>
<feature type="disulfide bond" evidence="16">
    <location>
        <begin position="202"/>
        <end position="220"/>
    </location>
</feature>
<evidence type="ECO:0000256" key="5">
    <source>
        <dbReference type="ARBA" id="ARBA00022737"/>
    </source>
</evidence>
<comment type="subcellular location">
    <subcellularLocation>
        <location evidence="1">Membrane</location>
        <topology evidence="1">Single-pass type I membrane protein</topology>
    </subcellularLocation>
</comment>
<dbReference type="PANTHER" id="PTHR46875:SF1">
    <property type="entry name" value="TUMOR NECROSIS FACTOR RECEPTOR SUPERFAMILY MEMBER 5"/>
    <property type="match status" value="1"/>
</dbReference>
<evidence type="ECO:0000256" key="16">
    <source>
        <dbReference type="PROSITE-ProRule" id="PRU00206"/>
    </source>
</evidence>
<dbReference type="GO" id="GO:0042113">
    <property type="term" value="P:B cell activation"/>
    <property type="evidence" value="ECO:0007669"/>
    <property type="project" value="InterPro"/>
</dbReference>
<dbReference type="SUPFAM" id="SSF57586">
    <property type="entry name" value="TNF receptor-like"/>
    <property type="match status" value="2"/>
</dbReference>
<dbReference type="SMART" id="SM00208">
    <property type="entry name" value="TNFR"/>
    <property type="match status" value="3"/>
</dbReference>
<keyword evidence="7 18" id="KW-1133">Transmembrane helix</keyword>
<feature type="region of interest" description="Disordered" evidence="17">
    <location>
        <begin position="334"/>
        <end position="382"/>
    </location>
</feature>
<dbReference type="FunFam" id="2.10.50.10:FF:000041">
    <property type="entry name" value="Tumor necrosis factor receptor superfamily member 5"/>
    <property type="match status" value="1"/>
</dbReference>
<dbReference type="GO" id="GO:0045935">
    <property type="term" value="P:positive regulation of nucleobase-containing compound metabolic process"/>
    <property type="evidence" value="ECO:0007669"/>
    <property type="project" value="UniProtKB-ARBA"/>
</dbReference>
<dbReference type="GO" id="GO:0006874">
    <property type="term" value="P:intracellular calcium ion homeostasis"/>
    <property type="evidence" value="ECO:0007669"/>
    <property type="project" value="UniProtKB-ARBA"/>
</dbReference>
<evidence type="ECO:0000256" key="14">
    <source>
        <dbReference type="ARBA" id="ARBA00045871"/>
    </source>
</evidence>
<comment type="function">
    <text evidence="14">Receptor for TNFSF5/CD40LG. Transduces TRAF6- and MAP3K8-mediated signals that activate ERK in macrophages and B cells, leading to induction of immunoglobulin secretion.</text>
</comment>
<dbReference type="GO" id="GO:0051240">
    <property type="term" value="P:positive regulation of multicellular organismal process"/>
    <property type="evidence" value="ECO:0007669"/>
    <property type="project" value="UniProtKB-ARBA"/>
</dbReference>
<comment type="caution">
    <text evidence="16">Lacks conserved residue(s) required for the propagation of feature annotation.</text>
</comment>
<evidence type="ECO:0000256" key="13">
    <source>
        <dbReference type="ARBA" id="ARBA00032719"/>
    </source>
</evidence>
<evidence type="ECO:0000256" key="11">
    <source>
        <dbReference type="ARBA" id="ARBA00023180"/>
    </source>
</evidence>
<dbReference type="CDD" id="cd13407">
    <property type="entry name" value="TNFRSF5"/>
    <property type="match status" value="1"/>
</dbReference>
<evidence type="ECO:0000256" key="2">
    <source>
        <dbReference type="ARBA" id="ARBA00015766"/>
    </source>
</evidence>
<feature type="compositionally biased region" description="Basic and acidic residues" evidence="17">
    <location>
        <begin position="344"/>
        <end position="357"/>
    </location>
</feature>
<dbReference type="Pfam" id="PF00020">
    <property type="entry name" value="TNFR_c6"/>
    <property type="match status" value="2"/>
</dbReference>
<feature type="domain" description="TNFR-Cys" evidence="19">
    <location>
        <begin position="181"/>
        <end position="220"/>
    </location>
</feature>
<keyword evidence="4" id="KW-0732">Signal</keyword>
<evidence type="ECO:0000256" key="7">
    <source>
        <dbReference type="ARBA" id="ARBA00022989"/>
    </source>
</evidence>
<evidence type="ECO:0000256" key="8">
    <source>
        <dbReference type="ARBA" id="ARBA00023136"/>
    </source>
</evidence>
<dbReference type="InterPro" id="IPR020435">
    <property type="entry name" value="TNFR_5"/>
</dbReference>
<dbReference type="Ensembl" id="ENSCAFT00030035621.1">
    <property type="protein sequence ID" value="ENSCAFP00030031062.1"/>
    <property type="gene ID" value="ENSCAFG00030019388.1"/>
</dbReference>
<dbReference type="GO" id="GO:0050776">
    <property type="term" value="P:regulation of immune response"/>
    <property type="evidence" value="ECO:0007669"/>
    <property type="project" value="InterPro"/>
</dbReference>
<feature type="repeat" description="TNFR-Cys" evidence="16">
    <location>
        <begin position="181"/>
        <end position="220"/>
    </location>
</feature>
<keyword evidence="11" id="KW-0325">Glycoprotein</keyword>
<reference evidence="20" key="2">
    <citation type="submission" date="2025-08" db="UniProtKB">
        <authorList>
            <consortium name="Ensembl"/>
        </authorList>
    </citation>
    <scope>IDENTIFICATION</scope>
</reference>
<feature type="domain" description="TNFR-Cys" evidence="19">
    <location>
        <begin position="138"/>
        <end position="180"/>
    </location>
</feature>
<proteinExistence type="predicted"/>
<sequence length="382" mass="40904">LSVLFSVASEPQGRGGSALPGPTRPPLRLKRVPKLPAQLDSREYSGELPALRVSRSSALPNEAGHDWSPKTPPISWAGRAGAGAGELLETSPRPYSAACYSPRHGSPASALSLLGLLVDHREKLVNDCLHTIDTECTRCQTGEFLDTWNAERHCHQHKYCDPNLGLHVEKEGTSETDTTCTCDEGLHCTNAACESCTMHSLCPPGLGVKQIATGISDTICDPCPIGFFSNVSSALEKCHPWTSCETKGLVKVQAGTNKTDVICGPQPRLRALVVIPIIMGILLVVLLVSACIRESPGKVVKKPENKVMYQDPVEDLEEFPMPPHSIAPVQETLHGCQPGHPGGRQREPHLRAGESVRQRVPRSVTAWESGRVAGEPGAAGGA</sequence>
<evidence type="ECO:0000256" key="15">
    <source>
        <dbReference type="ARBA" id="ARBA00061831"/>
    </source>
</evidence>